<dbReference type="CDD" id="cd00038">
    <property type="entry name" value="CAP_ED"/>
    <property type="match status" value="1"/>
</dbReference>
<keyword evidence="3" id="KW-0804">Transcription</keyword>
<sequence length="246" mass="28469">MAREALLRRISFYADLDDNDKTEVRSLNGHEKRFPRNSEVIHAGQQLDSVLIVKEGWAIRYKTLEDGRRQVLNVLLPGDMFDLQVLVAAEADHSVLAVTDLEVLSIKPATFRNILTESGKLTLAFWWMQVQEEAFLREQIIRNGQQTARERIGHFLLELHRRVQIVKKGTRDGFRLPLTQTVIADALGLTPIHTNRVLRQLERDGLIEREKGWVVFQNAERLAEISDFDPSYFHLDAFRMRLGRTE</sequence>
<dbReference type="InterPro" id="IPR018490">
    <property type="entry name" value="cNMP-bd_dom_sf"/>
</dbReference>
<dbReference type="InterPro" id="IPR012318">
    <property type="entry name" value="HTH_CRP"/>
</dbReference>
<dbReference type="InterPro" id="IPR014710">
    <property type="entry name" value="RmlC-like_jellyroll"/>
</dbReference>
<evidence type="ECO:0000313" key="7">
    <source>
        <dbReference type="Proteomes" id="UP000663923"/>
    </source>
</evidence>
<dbReference type="Pfam" id="PF13545">
    <property type="entry name" value="HTH_Crp_2"/>
    <property type="match status" value="1"/>
</dbReference>
<dbReference type="SUPFAM" id="SSF51206">
    <property type="entry name" value="cAMP-binding domain-like"/>
    <property type="match status" value="1"/>
</dbReference>
<gene>
    <name evidence="6" type="ORF">J4G78_07640</name>
</gene>
<proteinExistence type="predicted"/>
<accession>A0ABX7TAU9</accession>
<feature type="domain" description="HTH crp-type" evidence="5">
    <location>
        <begin position="146"/>
        <end position="220"/>
    </location>
</feature>
<evidence type="ECO:0000313" key="6">
    <source>
        <dbReference type="EMBL" id="QTD57388.1"/>
    </source>
</evidence>
<evidence type="ECO:0000259" key="4">
    <source>
        <dbReference type="PROSITE" id="PS50042"/>
    </source>
</evidence>
<dbReference type="EMBL" id="CP071794">
    <property type="protein sequence ID" value="QTD57388.1"/>
    <property type="molecule type" value="Genomic_DNA"/>
</dbReference>
<reference evidence="6 7" key="1">
    <citation type="submission" date="2021-03" db="EMBL/GenBank/DDBJ databases">
        <title>Complete genome of Parasphingorhabdus_sp.JHSY0214.</title>
        <authorList>
            <person name="Yoo J.H."/>
            <person name="Bae J.W."/>
        </authorList>
    </citation>
    <scope>NUCLEOTIDE SEQUENCE [LARGE SCALE GENOMIC DNA]</scope>
    <source>
        <strain evidence="6 7">JHSY0214</strain>
    </source>
</reference>
<dbReference type="SMART" id="SM00100">
    <property type="entry name" value="cNMP"/>
    <property type="match status" value="1"/>
</dbReference>
<dbReference type="SMART" id="SM00419">
    <property type="entry name" value="HTH_CRP"/>
    <property type="match status" value="1"/>
</dbReference>
<dbReference type="PANTHER" id="PTHR24567:SF68">
    <property type="entry name" value="DNA-BINDING TRANSCRIPTIONAL DUAL REGULATOR CRP"/>
    <property type="match status" value="1"/>
</dbReference>
<dbReference type="InterPro" id="IPR050397">
    <property type="entry name" value="Env_Response_Regulators"/>
</dbReference>
<dbReference type="InterPro" id="IPR036388">
    <property type="entry name" value="WH-like_DNA-bd_sf"/>
</dbReference>
<evidence type="ECO:0000256" key="1">
    <source>
        <dbReference type="ARBA" id="ARBA00023015"/>
    </source>
</evidence>
<keyword evidence="7" id="KW-1185">Reference proteome</keyword>
<dbReference type="Gene3D" id="2.60.120.10">
    <property type="entry name" value="Jelly Rolls"/>
    <property type="match status" value="1"/>
</dbReference>
<dbReference type="InterPro" id="IPR036390">
    <property type="entry name" value="WH_DNA-bd_sf"/>
</dbReference>
<dbReference type="SUPFAM" id="SSF46785">
    <property type="entry name" value="Winged helix' DNA-binding domain"/>
    <property type="match status" value="1"/>
</dbReference>
<protein>
    <submittedName>
        <fullName evidence="6">Crp/Fnr family transcriptional regulator</fullName>
    </submittedName>
</protein>
<keyword evidence="1" id="KW-0805">Transcription regulation</keyword>
<evidence type="ECO:0000259" key="5">
    <source>
        <dbReference type="PROSITE" id="PS51063"/>
    </source>
</evidence>
<dbReference type="Proteomes" id="UP000663923">
    <property type="component" value="Chromosome"/>
</dbReference>
<feature type="domain" description="Cyclic nucleotide-binding" evidence="4">
    <location>
        <begin position="12"/>
        <end position="115"/>
    </location>
</feature>
<evidence type="ECO:0000256" key="3">
    <source>
        <dbReference type="ARBA" id="ARBA00023163"/>
    </source>
</evidence>
<dbReference type="InterPro" id="IPR000595">
    <property type="entry name" value="cNMP-bd_dom"/>
</dbReference>
<dbReference type="PROSITE" id="PS51063">
    <property type="entry name" value="HTH_CRP_2"/>
    <property type="match status" value="1"/>
</dbReference>
<evidence type="ECO:0000256" key="2">
    <source>
        <dbReference type="ARBA" id="ARBA00023125"/>
    </source>
</evidence>
<dbReference type="Pfam" id="PF00027">
    <property type="entry name" value="cNMP_binding"/>
    <property type="match status" value="1"/>
</dbReference>
<organism evidence="6 7">
    <name type="scientific">Parasphingorhabdus cellanae</name>
    <dbReference type="NCBI Taxonomy" id="2806553"/>
    <lineage>
        <taxon>Bacteria</taxon>
        <taxon>Pseudomonadati</taxon>
        <taxon>Pseudomonadota</taxon>
        <taxon>Alphaproteobacteria</taxon>
        <taxon>Sphingomonadales</taxon>
        <taxon>Sphingomonadaceae</taxon>
        <taxon>Parasphingorhabdus</taxon>
    </lineage>
</organism>
<dbReference type="PROSITE" id="PS50042">
    <property type="entry name" value="CNMP_BINDING_3"/>
    <property type="match status" value="1"/>
</dbReference>
<dbReference type="PANTHER" id="PTHR24567">
    <property type="entry name" value="CRP FAMILY TRANSCRIPTIONAL REGULATORY PROTEIN"/>
    <property type="match status" value="1"/>
</dbReference>
<name>A0ABX7TAU9_9SPHN</name>
<keyword evidence="2" id="KW-0238">DNA-binding</keyword>
<dbReference type="RefSeq" id="WP_207989808.1">
    <property type="nucleotide sequence ID" value="NZ_CP071794.1"/>
</dbReference>
<dbReference type="Gene3D" id="1.10.10.10">
    <property type="entry name" value="Winged helix-like DNA-binding domain superfamily/Winged helix DNA-binding domain"/>
    <property type="match status" value="1"/>
</dbReference>